<dbReference type="SUPFAM" id="SSF53850">
    <property type="entry name" value="Periplasmic binding protein-like II"/>
    <property type="match status" value="1"/>
</dbReference>
<dbReference type="GO" id="GO:0015871">
    <property type="term" value="P:choline transport"/>
    <property type="evidence" value="ECO:0007669"/>
    <property type="project" value="InterPro"/>
</dbReference>
<dbReference type="InterPro" id="IPR017783">
    <property type="entry name" value="ABC_choline_sub-bd"/>
</dbReference>
<accession>A0A9X1NID5</accession>
<dbReference type="Gene3D" id="3.40.190.100">
    <property type="entry name" value="Glycine betaine-binding periplasmic protein, domain 2"/>
    <property type="match status" value="1"/>
</dbReference>
<comment type="caution">
    <text evidence="3">The sequence shown here is derived from an EMBL/GenBank/DDBJ whole genome shotgun (WGS) entry which is preliminary data.</text>
</comment>
<feature type="domain" description="ABC-type glycine betaine transport system substrate-binding" evidence="2">
    <location>
        <begin position="50"/>
        <end position="300"/>
    </location>
</feature>
<evidence type="ECO:0000313" key="4">
    <source>
        <dbReference type="Proteomes" id="UP001138997"/>
    </source>
</evidence>
<sequence>MRPPGRNGLRALAVALCVAVVTAGCSSAEDKGDFALVGDSGGGGDSGSESVTLIQQPWVDLQAENEIAKQILEDLGYSVRVNEVSVELGARAIASGDADAYLGNWWPSQEPTYGELIDGGDVVVDSTILEGTEYSPVIPGDTAEKLNIKSLADLDQHADAFGRRIYGIEAGAPGNETIQKAIDEDAYGLGDWKLIESGTPAMLAQAEKAQGSGQAIAFLGWSPHWMTVQFKTVFLEDPDGVWGGAGEIRTVSRKGFAEDNPNIATFLKQLSFTTDEAGQFYYDHDKDGKSLSDIAAAWIEANPERVGEFLQGVKSSDGQEAESVILK</sequence>
<dbReference type="AlphaFoldDB" id="A0A9X1NID5"/>
<keyword evidence="1" id="KW-0732">Signal</keyword>
<organism evidence="3 4">
    <name type="scientific">Kineosporia babensis</name>
    <dbReference type="NCBI Taxonomy" id="499548"/>
    <lineage>
        <taxon>Bacteria</taxon>
        <taxon>Bacillati</taxon>
        <taxon>Actinomycetota</taxon>
        <taxon>Actinomycetes</taxon>
        <taxon>Kineosporiales</taxon>
        <taxon>Kineosporiaceae</taxon>
        <taxon>Kineosporia</taxon>
    </lineage>
</organism>
<evidence type="ECO:0000259" key="2">
    <source>
        <dbReference type="Pfam" id="PF04069"/>
    </source>
</evidence>
<name>A0A9X1NID5_9ACTN</name>
<dbReference type="Proteomes" id="UP001138997">
    <property type="component" value="Unassembled WGS sequence"/>
</dbReference>
<dbReference type="PROSITE" id="PS51257">
    <property type="entry name" value="PROKAR_LIPOPROTEIN"/>
    <property type="match status" value="1"/>
</dbReference>
<dbReference type="InterPro" id="IPR007210">
    <property type="entry name" value="ABC_Gly_betaine_transp_sub-bd"/>
</dbReference>
<reference evidence="3" key="1">
    <citation type="submission" date="2021-11" db="EMBL/GenBank/DDBJ databases">
        <title>Streptomyces corallinus and Kineosporia corallina sp. nov., two new coral-derived marine actinobacteria.</title>
        <authorList>
            <person name="Buangrab K."/>
            <person name="Sutthacheep M."/>
            <person name="Yeemin T."/>
            <person name="Harunari E."/>
            <person name="Igarashi Y."/>
            <person name="Sripreechasak P."/>
            <person name="Kanchanasin P."/>
            <person name="Tanasupawat S."/>
            <person name="Phongsopitanun W."/>
        </authorList>
    </citation>
    <scope>NUCLEOTIDE SEQUENCE</scope>
    <source>
        <strain evidence="3">JCM 31032</strain>
    </source>
</reference>
<protein>
    <submittedName>
        <fullName evidence="3">ABC transporter substrate-binding protein</fullName>
    </submittedName>
</protein>
<evidence type="ECO:0000256" key="1">
    <source>
        <dbReference type="SAM" id="SignalP"/>
    </source>
</evidence>
<gene>
    <name evidence="3" type="ORF">LR394_24805</name>
</gene>
<keyword evidence="4" id="KW-1185">Reference proteome</keyword>
<dbReference type="GO" id="GO:0022857">
    <property type="term" value="F:transmembrane transporter activity"/>
    <property type="evidence" value="ECO:0007669"/>
    <property type="project" value="InterPro"/>
</dbReference>
<dbReference type="RefSeq" id="WP_231446406.1">
    <property type="nucleotide sequence ID" value="NZ_JAJOMB010000015.1"/>
</dbReference>
<feature type="signal peptide" evidence="1">
    <location>
        <begin position="1"/>
        <end position="28"/>
    </location>
</feature>
<proteinExistence type="predicted"/>
<feature type="chain" id="PRO_5040723267" evidence="1">
    <location>
        <begin position="29"/>
        <end position="327"/>
    </location>
</feature>
<dbReference type="GO" id="GO:0042597">
    <property type="term" value="C:periplasmic space"/>
    <property type="evidence" value="ECO:0007669"/>
    <property type="project" value="InterPro"/>
</dbReference>
<dbReference type="GO" id="GO:0043190">
    <property type="term" value="C:ATP-binding cassette (ABC) transporter complex"/>
    <property type="evidence" value="ECO:0007669"/>
    <property type="project" value="InterPro"/>
</dbReference>
<dbReference type="GO" id="GO:0033265">
    <property type="term" value="F:choline binding"/>
    <property type="evidence" value="ECO:0007669"/>
    <property type="project" value="InterPro"/>
</dbReference>
<dbReference type="CDD" id="cd13640">
    <property type="entry name" value="PBP2_ChoX"/>
    <property type="match status" value="1"/>
</dbReference>
<dbReference type="Pfam" id="PF04069">
    <property type="entry name" value="OpuAC"/>
    <property type="match status" value="1"/>
</dbReference>
<dbReference type="EMBL" id="JAJOMB010000015">
    <property type="protein sequence ID" value="MCD5314134.1"/>
    <property type="molecule type" value="Genomic_DNA"/>
</dbReference>
<dbReference type="Gene3D" id="3.40.190.10">
    <property type="entry name" value="Periplasmic binding protein-like II"/>
    <property type="match status" value="1"/>
</dbReference>
<evidence type="ECO:0000313" key="3">
    <source>
        <dbReference type="EMBL" id="MCD5314134.1"/>
    </source>
</evidence>